<name>A0A8J7PAB2_9BACT</name>
<dbReference type="InterPro" id="IPR018538">
    <property type="entry name" value="HerA_barrel_dom"/>
</dbReference>
<evidence type="ECO:0000313" key="4">
    <source>
        <dbReference type="Proteomes" id="UP000664277"/>
    </source>
</evidence>
<dbReference type="Gene3D" id="3.40.50.300">
    <property type="entry name" value="P-loop containing nucleotide triphosphate hydrolases"/>
    <property type="match status" value="2"/>
</dbReference>
<comment type="caution">
    <text evidence="3">The sequence shown here is derived from an EMBL/GenBank/DDBJ whole genome shotgun (WGS) entry which is preliminary data.</text>
</comment>
<sequence length="568" mass="63553">MPSNKEAKHNRPLGMITQGSLSAGLEMRLDGKQSVENLRVGRFVVIEGENNRFFSMLTDVSLSSSNASVMLNPPANDAFLMSVLSGTTTFGTVKLQPMLMLTKDQEERELRPVKTIPSHFSPVYEADAQDFALVFGDENEPGQAFFNIGQPLNMDVPVCINLNRFIERSNGIFGKSGTGKSFLNRILLSGVIAKDLASVLIFDMHNEYGWQAMSENKSAPRVKGLKQLFGANVVVFSLDAESSKARGIPDARELYIGYNQIEIEDLDLLKNELALSEATLENAYIARERLGQDWISTLLDMTGEEIEEFTVSFKGHPTALKTLQRRLNTVVQKTPYLRPRVSHNYIEEILSQIKAGKNVVLEFGRQNNLLSYMLATNIITRRIHADYVRQSERHICDPENVRAPRKLMIVIEEAHKFLAPQVARQTIFGIIAREMRKYFVTLLIVDQRPSGIDPEILSQIGTRVTALLNDDKDIDAVFTGVSGSQTLRTVLAQMDPKQQALVLGYAVPMPVVVRTRSFDTDFYKAVAASQYGDSLNADWRELASGSPDEKRKLQEKAEQAISELFPDD</sequence>
<evidence type="ECO:0000259" key="2">
    <source>
        <dbReference type="Pfam" id="PF09378"/>
    </source>
</evidence>
<organism evidence="3 4">
    <name type="scientific">Candidatus Obscuribacter phosphatis</name>
    <dbReference type="NCBI Taxonomy" id="1906157"/>
    <lineage>
        <taxon>Bacteria</taxon>
        <taxon>Bacillati</taxon>
        <taxon>Candidatus Melainabacteria</taxon>
        <taxon>Candidatus Obscuribacterales</taxon>
        <taxon>Candidatus Obscuribacteraceae</taxon>
        <taxon>Candidatus Obscuribacter</taxon>
    </lineage>
</organism>
<feature type="domain" description="Helicase HerA central" evidence="1">
    <location>
        <begin position="147"/>
        <end position="383"/>
    </location>
</feature>
<dbReference type="GO" id="GO:0005524">
    <property type="term" value="F:ATP binding"/>
    <property type="evidence" value="ECO:0007669"/>
    <property type="project" value="UniProtKB-KW"/>
</dbReference>
<dbReference type="SUPFAM" id="SSF52540">
    <property type="entry name" value="P-loop containing nucleoside triphosphate hydrolases"/>
    <property type="match status" value="1"/>
</dbReference>
<dbReference type="Pfam" id="PF01935">
    <property type="entry name" value="DUF87"/>
    <property type="match status" value="1"/>
</dbReference>
<dbReference type="PANTHER" id="PTHR42957">
    <property type="entry name" value="HELICASE MJ1565-RELATED"/>
    <property type="match status" value="1"/>
</dbReference>
<dbReference type="PANTHER" id="PTHR42957:SF1">
    <property type="entry name" value="HELICASE MJ1565-RELATED"/>
    <property type="match status" value="1"/>
</dbReference>
<evidence type="ECO:0000259" key="1">
    <source>
        <dbReference type="Pfam" id="PF01935"/>
    </source>
</evidence>
<dbReference type="AlphaFoldDB" id="A0A8J7PAB2"/>
<protein>
    <submittedName>
        <fullName evidence="3">ATP-binding protein</fullName>
    </submittedName>
</protein>
<feature type="domain" description="Helicase HerA barrel" evidence="2">
    <location>
        <begin position="14"/>
        <end position="64"/>
    </location>
</feature>
<evidence type="ECO:0000313" key="3">
    <source>
        <dbReference type="EMBL" id="MBN8662764.1"/>
    </source>
</evidence>
<dbReference type="InterPro" id="IPR027417">
    <property type="entry name" value="P-loop_NTPase"/>
</dbReference>
<gene>
    <name evidence="3" type="ORF">J0M35_20515</name>
</gene>
<dbReference type="EMBL" id="JAFLCK010000053">
    <property type="protein sequence ID" value="MBN8662764.1"/>
    <property type="molecule type" value="Genomic_DNA"/>
</dbReference>
<dbReference type="Pfam" id="PF09378">
    <property type="entry name" value="HAS-barrel"/>
    <property type="match status" value="1"/>
</dbReference>
<dbReference type="InterPro" id="IPR008571">
    <property type="entry name" value="HerA-like"/>
</dbReference>
<reference evidence="3" key="1">
    <citation type="submission" date="2021-02" db="EMBL/GenBank/DDBJ databases">
        <title>Genome-Resolved Metagenomics of a Microbial Community Performing Photosynthetic Biological Nutrient Removal.</title>
        <authorList>
            <person name="Mcdaniel E.A."/>
        </authorList>
    </citation>
    <scope>NUCLEOTIDE SEQUENCE</scope>
    <source>
        <strain evidence="3">UWPOB_OBS1</strain>
    </source>
</reference>
<dbReference type="Proteomes" id="UP000664277">
    <property type="component" value="Unassembled WGS sequence"/>
</dbReference>
<keyword evidence="3" id="KW-0547">Nucleotide-binding</keyword>
<accession>A0A8J7PAB2</accession>
<proteinExistence type="predicted"/>
<keyword evidence="3" id="KW-0067">ATP-binding</keyword>
<dbReference type="InterPro" id="IPR002789">
    <property type="entry name" value="HerA_central"/>
</dbReference>